<sequence>MKRKLYNSLLVAAGGGIGSSLRYIVTLIPGIGFFSTLCVNIIGSLFLGFITSYLINKKEQQSIKLLLGTGFCGGFTTMSTLSLEITELPIELALGYICLSLALGIGFAFIGMKLAIFVRKEENS</sequence>
<dbReference type="EMBL" id="JAUSTZ010000007">
    <property type="protein sequence ID" value="MDQ0226924.1"/>
    <property type="molecule type" value="Genomic_DNA"/>
</dbReference>
<keyword evidence="5 10" id="KW-0472">Membrane</keyword>
<protein>
    <recommendedName>
        <fullName evidence="10">Fluoride-specific ion channel FluC</fullName>
    </recommendedName>
</protein>
<evidence type="ECO:0000313" key="11">
    <source>
        <dbReference type="EMBL" id="MDQ0226924.1"/>
    </source>
</evidence>
<keyword evidence="10" id="KW-0479">Metal-binding</keyword>
<comment type="similarity">
    <text evidence="7 10">Belongs to the fluoride channel Fluc/FEX (TC 1.A.43) family.</text>
</comment>
<feature type="transmembrane region" description="Helical" evidence="10">
    <location>
        <begin position="62"/>
        <end position="81"/>
    </location>
</feature>
<evidence type="ECO:0000256" key="5">
    <source>
        <dbReference type="ARBA" id="ARBA00023136"/>
    </source>
</evidence>
<comment type="activity regulation">
    <text evidence="10">Na(+) is not transported, but it plays an essential structural role and its presence is essential for fluoride channel function.</text>
</comment>
<keyword evidence="6 10" id="KW-0407">Ion channel</keyword>
<keyword evidence="10" id="KW-0915">Sodium</keyword>
<dbReference type="RefSeq" id="WP_174881229.1">
    <property type="nucleotide sequence ID" value="NZ_CADEPK010000328.1"/>
</dbReference>
<evidence type="ECO:0000256" key="10">
    <source>
        <dbReference type="HAMAP-Rule" id="MF_00454"/>
    </source>
</evidence>
<evidence type="ECO:0000313" key="12">
    <source>
        <dbReference type="Proteomes" id="UP001232245"/>
    </source>
</evidence>
<comment type="caution">
    <text evidence="11">The sequence shown here is derived from an EMBL/GenBank/DDBJ whole genome shotgun (WGS) entry which is preliminary data.</text>
</comment>
<comment type="subcellular location">
    <subcellularLocation>
        <location evidence="1 10">Cell membrane</location>
        <topology evidence="1 10">Multi-pass membrane protein</topology>
    </subcellularLocation>
</comment>
<evidence type="ECO:0000256" key="2">
    <source>
        <dbReference type="ARBA" id="ARBA00022475"/>
    </source>
</evidence>
<feature type="transmembrane region" description="Helical" evidence="10">
    <location>
        <begin position="31"/>
        <end position="55"/>
    </location>
</feature>
<feature type="transmembrane region" description="Helical" evidence="10">
    <location>
        <begin position="5"/>
        <end position="25"/>
    </location>
</feature>
<dbReference type="InterPro" id="IPR003691">
    <property type="entry name" value="FluC"/>
</dbReference>
<keyword evidence="10" id="KW-0813">Transport</keyword>
<dbReference type="HAMAP" id="MF_00454">
    <property type="entry name" value="FluC"/>
    <property type="match status" value="1"/>
</dbReference>
<feature type="binding site" evidence="10">
    <location>
        <position position="76"/>
    </location>
    <ligand>
        <name>Na(+)</name>
        <dbReference type="ChEBI" id="CHEBI:29101"/>
        <note>structural</note>
    </ligand>
</feature>
<organism evidence="11 12">
    <name type="scientific">Metabacillus niabensis</name>
    <dbReference type="NCBI Taxonomy" id="324854"/>
    <lineage>
        <taxon>Bacteria</taxon>
        <taxon>Bacillati</taxon>
        <taxon>Bacillota</taxon>
        <taxon>Bacilli</taxon>
        <taxon>Bacillales</taxon>
        <taxon>Bacillaceae</taxon>
        <taxon>Metabacillus</taxon>
    </lineage>
</organism>
<evidence type="ECO:0000256" key="8">
    <source>
        <dbReference type="ARBA" id="ARBA00035585"/>
    </source>
</evidence>
<keyword evidence="4 10" id="KW-1133">Transmembrane helix</keyword>
<evidence type="ECO:0000256" key="4">
    <source>
        <dbReference type="ARBA" id="ARBA00022989"/>
    </source>
</evidence>
<evidence type="ECO:0000256" key="9">
    <source>
        <dbReference type="ARBA" id="ARBA00049940"/>
    </source>
</evidence>
<dbReference type="PANTHER" id="PTHR28259:SF1">
    <property type="entry name" value="FLUORIDE EXPORT PROTEIN 1-RELATED"/>
    <property type="match status" value="1"/>
</dbReference>
<keyword evidence="3 10" id="KW-0812">Transmembrane</keyword>
<accession>A0ABT9Z4N2</accession>
<comment type="catalytic activity">
    <reaction evidence="8">
        <text>fluoride(in) = fluoride(out)</text>
        <dbReference type="Rhea" id="RHEA:76159"/>
        <dbReference type="ChEBI" id="CHEBI:17051"/>
    </reaction>
    <physiologicalReaction direction="left-to-right" evidence="8">
        <dbReference type="Rhea" id="RHEA:76160"/>
    </physiologicalReaction>
</comment>
<keyword evidence="2 10" id="KW-1003">Cell membrane</keyword>
<dbReference type="Pfam" id="PF02537">
    <property type="entry name" value="CRCB"/>
    <property type="match status" value="1"/>
</dbReference>
<gene>
    <name evidence="10" type="primary">fluC</name>
    <name evidence="10" type="synonym">crcB</name>
    <name evidence="11" type="ORF">J2S02_003269</name>
</gene>
<evidence type="ECO:0000256" key="3">
    <source>
        <dbReference type="ARBA" id="ARBA00022692"/>
    </source>
</evidence>
<dbReference type="PANTHER" id="PTHR28259">
    <property type="entry name" value="FLUORIDE EXPORT PROTEIN 1-RELATED"/>
    <property type="match status" value="1"/>
</dbReference>
<keyword evidence="10" id="KW-0406">Ion transport</keyword>
<proteinExistence type="inferred from homology"/>
<comment type="function">
    <text evidence="9 10">Fluoride-specific ion channel. Important for reducing fluoride concentration in the cell, thus reducing its toxicity.</text>
</comment>
<evidence type="ECO:0000256" key="1">
    <source>
        <dbReference type="ARBA" id="ARBA00004651"/>
    </source>
</evidence>
<feature type="transmembrane region" description="Helical" evidence="10">
    <location>
        <begin position="93"/>
        <end position="118"/>
    </location>
</feature>
<feature type="binding site" evidence="10">
    <location>
        <position position="73"/>
    </location>
    <ligand>
        <name>Na(+)</name>
        <dbReference type="ChEBI" id="CHEBI:29101"/>
        <note>structural</note>
    </ligand>
</feature>
<dbReference type="Proteomes" id="UP001232245">
    <property type="component" value="Unassembled WGS sequence"/>
</dbReference>
<evidence type="ECO:0000256" key="6">
    <source>
        <dbReference type="ARBA" id="ARBA00023303"/>
    </source>
</evidence>
<evidence type="ECO:0000256" key="7">
    <source>
        <dbReference type="ARBA" id="ARBA00035120"/>
    </source>
</evidence>
<reference evidence="11 12" key="1">
    <citation type="submission" date="2023-07" db="EMBL/GenBank/DDBJ databases">
        <title>Genomic Encyclopedia of Type Strains, Phase IV (KMG-IV): sequencing the most valuable type-strain genomes for metagenomic binning, comparative biology and taxonomic classification.</title>
        <authorList>
            <person name="Goeker M."/>
        </authorList>
    </citation>
    <scope>NUCLEOTIDE SEQUENCE [LARGE SCALE GENOMIC DNA]</scope>
    <source>
        <strain evidence="11 12">DSM 17723</strain>
    </source>
</reference>
<name>A0ABT9Z4N2_9BACI</name>
<keyword evidence="12" id="KW-1185">Reference proteome</keyword>